<dbReference type="PANTHER" id="PTHR31273">
    <property type="entry name" value="PHOSPHOKETOLASE-RELATED"/>
    <property type="match status" value="1"/>
</dbReference>
<evidence type="ECO:0000256" key="4">
    <source>
        <dbReference type="ARBA" id="ARBA00023239"/>
    </source>
</evidence>
<dbReference type="Pfam" id="PF09363">
    <property type="entry name" value="XFP_C"/>
    <property type="match status" value="1"/>
</dbReference>
<dbReference type="EMBL" id="DTIN01000033">
    <property type="protein sequence ID" value="HFX14024.1"/>
    <property type="molecule type" value="Genomic_DNA"/>
</dbReference>
<evidence type="ECO:0000259" key="6">
    <source>
        <dbReference type="Pfam" id="PF09364"/>
    </source>
</evidence>
<dbReference type="Gene3D" id="3.40.50.920">
    <property type="match status" value="1"/>
</dbReference>
<evidence type="ECO:0000256" key="2">
    <source>
        <dbReference type="ARBA" id="ARBA00005623"/>
    </source>
</evidence>
<evidence type="ECO:0000259" key="5">
    <source>
        <dbReference type="Pfam" id="PF09363"/>
    </source>
</evidence>
<feature type="domain" description="Xylulose 5-phosphate/Fructose 6-phosphate phosphoketolase C-terminal" evidence="5">
    <location>
        <begin position="575"/>
        <end position="787"/>
    </location>
</feature>
<dbReference type="NCBIfam" id="NF003617">
    <property type="entry name" value="PRK05261.1-2"/>
    <property type="match status" value="1"/>
</dbReference>
<dbReference type="PROSITE" id="PS60002">
    <property type="entry name" value="PHOSPHOKETOLASE_1"/>
    <property type="match status" value="1"/>
</dbReference>
<dbReference type="Pfam" id="PF03894">
    <property type="entry name" value="XFP"/>
    <property type="match status" value="1"/>
</dbReference>
<name>A0A7C3RMT6_DICTH</name>
<comment type="cofactor">
    <cofactor evidence="1">
        <name>thiamine diphosphate</name>
        <dbReference type="ChEBI" id="CHEBI:58937"/>
    </cofactor>
</comment>
<gene>
    <name evidence="7" type="ORF">ENW00_07775</name>
</gene>
<dbReference type="GO" id="GO:0016832">
    <property type="term" value="F:aldehyde-lyase activity"/>
    <property type="evidence" value="ECO:0007669"/>
    <property type="project" value="InterPro"/>
</dbReference>
<dbReference type="AlphaFoldDB" id="A0A7C3RMT6"/>
<dbReference type="Pfam" id="PF09364">
    <property type="entry name" value="XFP_N"/>
    <property type="match status" value="1"/>
</dbReference>
<dbReference type="PANTHER" id="PTHR31273:SF0">
    <property type="entry name" value="PHOSPHOKETOLASE-RELATED"/>
    <property type="match status" value="1"/>
</dbReference>
<accession>A0A7C3RMT6</accession>
<dbReference type="InterPro" id="IPR018969">
    <property type="entry name" value="Xul5P/Fru6P_PKetolase_C"/>
</dbReference>
<dbReference type="SUPFAM" id="SSF52518">
    <property type="entry name" value="Thiamin diphosphate-binding fold (THDP-binding)"/>
    <property type="match status" value="2"/>
</dbReference>
<comment type="caution">
    <text evidence="7">The sequence shown here is derived from an EMBL/GenBank/DDBJ whole genome shotgun (WGS) entry which is preliminary data.</text>
</comment>
<keyword evidence="4" id="KW-0456">Lyase</keyword>
<dbReference type="InterPro" id="IPR005593">
    <property type="entry name" value="Xul5P/Fru6P_PKetolase"/>
</dbReference>
<reference evidence="7" key="1">
    <citation type="journal article" date="2020" name="mSystems">
        <title>Genome- and Community-Level Interaction Insights into Carbon Utilization and Element Cycling Functions of Hydrothermarchaeota in Hydrothermal Sediment.</title>
        <authorList>
            <person name="Zhou Z."/>
            <person name="Liu Y."/>
            <person name="Xu W."/>
            <person name="Pan J."/>
            <person name="Luo Z.H."/>
            <person name="Li M."/>
        </authorList>
    </citation>
    <scope>NUCLEOTIDE SEQUENCE [LARGE SCALE GENOMIC DNA]</scope>
    <source>
        <strain evidence="7">SpSt-81</strain>
    </source>
</reference>
<dbReference type="GO" id="GO:0005975">
    <property type="term" value="P:carbohydrate metabolic process"/>
    <property type="evidence" value="ECO:0007669"/>
    <property type="project" value="InterPro"/>
</dbReference>
<dbReference type="NCBIfam" id="NF003619">
    <property type="entry name" value="PRK05261.1-4"/>
    <property type="match status" value="1"/>
</dbReference>
<proteinExistence type="inferred from homology"/>
<evidence type="ECO:0000313" key="7">
    <source>
        <dbReference type="EMBL" id="HFX14024.1"/>
    </source>
</evidence>
<dbReference type="InterPro" id="IPR029061">
    <property type="entry name" value="THDP-binding"/>
</dbReference>
<dbReference type="InterPro" id="IPR009014">
    <property type="entry name" value="Transketo_C/PFOR_II"/>
</dbReference>
<feature type="domain" description="Xylulose 5-phosphate/Fructose 6-phosphate phosphoketolase N-terminal" evidence="6">
    <location>
        <begin position="2"/>
        <end position="358"/>
    </location>
</feature>
<organism evidence="7">
    <name type="scientific">Dictyoglomus thermophilum</name>
    <dbReference type="NCBI Taxonomy" id="14"/>
    <lineage>
        <taxon>Bacteria</taxon>
        <taxon>Pseudomonadati</taxon>
        <taxon>Dictyoglomota</taxon>
        <taxon>Dictyoglomia</taxon>
        <taxon>Dictyoglomales</taxon>
        <taxon>Dictyoglomaceae</taxon>
        <taxon>Dictyoglomus</taxon>
    </lineage>
</organism>
<sequence length="787" mass="89697">MIEKLNEYWRACCYISAGMIYLLDNPLLKEPLKPEHIKERLLGHWGASPGLSFVYVHGNRVIKKYDLNCIFIAGPGHGAPGVIAPAYLEGTISELYSQFSQDEEGMKNLFKAFSFPGGLGSHCTPELPGSIQEGGELGYSLSHAYGAVFDHKDLIAITVVGDGEAETGPLATSWHSNKFLNPVKDGAVLPVLLLNGYKINNPTILARIDNEELLNLFKGYGYEPYLVEGEDSLEVHEKMAKTMDSCIEKILNIWDTSRSQNKPFRPYWPMIILKTPKGWTAPRKVGKHYIEGYWRAHQVPFSDAKENPESLKVLEAWLRSYEPEKLFTPDGKLREDLREIAPSGERRMSANPYANGGLLRKELKLPNLKDYAVGVDKPFEDKAENTRPLGVFLREVIRLNPDNFRVFGPDETKSNRLDAVFEYGKVFMGKILSEDEDEGYLTPFGRTMEMLSEHTLEGWLEGYLLTGRHGFLNTYEGFAPIISSMVNQFGKWLDISSDVPWRAPISSLNLLLTSVVWRQDHNGFTHQDPGFITSIVDKWPNVVRVYFPPDANTLLCTVWHCFQTTNRINIIVIDKQKHPQYLSMDDAFKHAMKGIGIWDFASNHPEEDPDVVIASCGDIPTKEAIYAVKLLKEFFPYLKIRFVNVVNLFTLTPNTEHPDGLTDKEFDSYFTKDKPIIFNFHGYPWLIHRLTYRRNNHRNIHVRGYRENRKIGIDAGYLAPFLKGRGGITTPLQLAILNQIDRYSIAMDVIERVEDLQNKGGYYKDLLKNMQIEALEYAYNHGVDKEE</sequence>
<keyword evidence="3" id="KW-0786">Thiamine pyrophosphate</keyword>
<protein>
    <submittedName>
        <fullName evidence="7">Phosphoketolase family protein</fullName>
    </submittedName>
</protein>
<dbReference type="InterPro" id="IPR018970">
    <property type="entry name" value="Xul5P/Fru6P_PKetolase_N"/>
</dbReference>
<evidence type="ECO:0000256" key="1">
    <source>
        <dbReference type="ARBA" id="ARBA00001964"/>
    </source>
</evidence>
<dbReference type="Gene3D" id="3.40.50.970">
    <property type="match status" value="2"/>
</dbReference>
<dbReference type="InterPro" id="IPR019790">
    <property type="entry name" value="Xul5P/Fru6P_PKetolase_CS"/>
</dbReference>
<comment type="similarity">
    <text evidence="2">Belongs to the XFP family.</text>
</comment>
<dbReference type="PIRSF" id="PIRSF017245">
    <property type="entry name" value="Phosphoketolase"/>
    <property type="match status" value="1"/>
</dbReference>
<evidence type="ECO:0000256" key="3">
    <source>
        <dbReference type="ARBA" id="ARBA00023052"/>
    </source>
</evidence>